<dbReference type="InterPro" id="IPR013187">
    <property type="entry name" value="F-box-assoc_dom_typ3"/>
</dbReference>
<dbReference type="PANTHER" id="PTHR31111">
    <property type="entry name" value="BNAA05G37150D PROTEIN-RELATED"/>
    <property type="match status" value="1"/>
</dbReference>
<dbReference type="SMART" id="SM00256">
    <property type="entry name" value="FBOX"/>
    <property type="match status" value="1"/>
</dbReference>
<dbReference type="InterPro" id="IPR036047">
    <property type="entry name" value="F-box-like_dom_sf"/>
</dbReference>
<dbReference type="InterPro" id="IPR017451">
    <property type="entry name" value="F-box-assoc_interact_dom"/>
</dbReference>
<dbReference type="SUPFAM" id="SSF50965">
    <property type="entry name" value="Galactose oxidase, central domain"/>
    <property type="match status" value="1"/>
</dbReference>
<name>M8BU81_AEGTA</name>
<dbReference type="NCBIfam" id="TIGR01640">
    <property type="entry name" value="F_box_assoc_1"/>
    <property type="match status" value="1"/>
</dbReference>
<dbReference type="EnsemblPlants" id="EMT25363">
    <property type="protein sequence ID" value="EMT25363"/>
    <property type="gene ID" value="F775_00430"/>
</dbReference>
<dbReference type="InterPro" id="IPR011043">
    <property type="entry name" value="Gal_Oxase/kelch_b-propeller"/>
</dbReference>
<dbReference type="SUPFAM" id="SSF81383">
    <property type="entry name" value="F-box domain"/>
    <property type="match status" value="1"/>
</dbReference>
<dbReference type="PANTHER" id="PTHR31111:SF133">
    <property type="entry name" value="OS07G0196600 PROTEIN"/>
    <property type="match status" value="1"/>
</dbReference>
<reference evidence="1" key="1">
    <citation type="submission" date="2015-06" db="UniProtKB">
        <authorList>
            <consortium name="EnsemblPlants"/>
        </authorList>
    </citation>
    <scope>IDENTIFICATION</scope>
</reference>
<accession>M8BU81</accession>
<dbReference type="AlphaFoldDB" id="M8BU81"/>
<organism evidence="1">
    <name type="scientific">Aegilops tauschii</name>
    <name type="common">Tausch's goatgrass</name>
    <name type="synonym">Aegilops squarrosa</name>
    <dbReference type="NCBI Taxonomy" id="37682"/>
    <lineage>
        <taxon>Eukaryota</taxon>
        <taxon>Viridiplantae</taxon>
        <taxon>Streptophyta</taxon>
        <taxon>Embryophyta</taxon>
        <taxon>Tracheophyta</taxon>
        <taxon>Spermatophyta</taxon>
        <taxon>Magnoliopsida</taxon>
        <taxon>Liliopsida</taxon>
        <taxon>Poales</taxon>
        <taxon>Poaceae</taxon>
        <taxon>BOP clade</taxon>
        <taxon>Pooideae</taxon>
        <taxon>Triticodae</taxon>
        <taxon>Triticeae</taxon>
        <taxon>Triticinae</taxon>
        <taxon>Aegilops</taxon>
    </lineage>
</organism>
<proteinExistence type="predicted"/>
<evidence type="ECO:0000313" key="1">
    <source>
        <dbReference type="EnsemblPlants" id="EMT25363"/>
    </source>
</evidence>
<dbReference type="InterPro" id="IPR001810">
    <property type="entry name" value="F-box_dom"/>
</dbReference>
<dbReference type="Gene3D" id="1.20.1280.50">
    <property type="match status" value="1"/>
</dbReference>
<dbReference type="Pfam" id="PF08268">
    <property type="entry name" value="FBA_3"/>
    <property type="match status" value="1"/>
</dbReference>
<dbReference type="Pfam" id="PF00646">
    <property type="entry name" value="F-box"/>
    <property type="match status" value="1"/>
</dbReference>
<protein>
    <submittedName>
        <fullName evidence="1">Uncharacterized protein</fullName>
    </submittedName>
</protein>
<sequence length="467" mass="51820">MPRELSSDVLVSIVLRLPPSTRRLTRLVCRHWRDVVDTRTAEMQSRAKLLVGTGEGSAYVVVDDPSISAGSPGRYLWKNNDANARPGPREGTMPMVVGTCNGLICLRDKRKPDAAITLVNPVTGERLSIPPLPSTAGVPERTCLVGWHEAYGFGYHPTAGRYKIVHVDAYAKRGNLQQLKVFTLGESSWRDVATGSLPRCNYSAGIVGVDGTMYWAAKNGKKLMAFDLDRERLSFIKSPPDARSGGWHLTKVRGRLGILYSLSPAEKSSVWVLEDSLTMKEHKWSRLYIVESDIPPYSSPMSCHLTRDVPASIHGEEQSCQIELNHISATQGKRPQLDVNEDKPVEAADSPSDIVPIPFMIWAITSSRTLPKGTPPLPLPLHLPESRLPPHTHVHEDLLLMYILFARRTHEHEALMYIVINYQKGEIESTSAPWVILISSTVEWHGQEDVEPLLDAKDKGLAQAQSS</sequence>